<evidence type="ECO:0000259" key="3">
    <source>
        <dbReference type="Pfam" id="PF18962"/>
    </source>
</evidence>
<feature type="compositionally biased region" description="Polar residues" evidence="1">
    <location>
        <begin position="702"/>
        <end position="721"/>
    </location>
</feature>
<dbReference type="Proteomes" id="UP000514509">
    <property type="component" value="Chromosome"/>
</dbReference>
<dbReference type="Gene3D" id="2.60.40.4070">
    <property type="match status" value="1"/>
</dbReference>
<dbReference type="KEGG" id="add:HUW48_16440"/>
<evidence type="ECO:0000313" key="5">
    <source>
        <dbReference type="Proteomes" id="UP000514509"/>
    </source>
</evidence>
<evidence type="ECO:0000313" key="4">
    <source>
        <dbReference type="EMBL" id="QMU29525.1"/>
    </source>
</evidence>
<dbReference type="EMBL" id="CP055153">
    <property type="protein sequence ID" value="QMU29525.1"/>
    <property type="molecule type" value="Genomic_DNA"/>
</dbReference>
<accession>A0A7L7LAE7</accession>
<feature type="region of interest" description="Disordered" evidence="1">
    <location>
        <begin position="430"/>
        <end position="452"/>
    </location>
</feature>
<evidence type="ECO:0000256" key="1">
    <source>
        <dbReference type="SAM" id="MobiDB-lite"/>
    </source>
</evidence>
<organism evidence="4 5">
    <name type="scientific">Adhaeribacter radiodurans</name>
    <dbReference type="NCBI Taxonomy" id="2745197"/>
    <lineage>
        <taxon>Bacteria</taxon>
        <taxon>Pseudomonadati</taxon>
        <taxon>Bacteroidota</taxon>
        <taxon>Cytophagia</taxon>
        <taxon>Cytophagales</taxon>
        <taxon>Hymenobacteraceae</taxon>
        <taxon>Adhaeribacter</taxon>
    </lineage>
</organism>
<dbReference type="InterPro" id="IPR026444">
    <property type="entry name" value="Secre_tail"/>
</dbReference>
<dbReference type="Pfam" id="PF18962">
    <property type="entry name" value="Por_Secre_tail"/>
    <property type="match status" value="1"/>
</dbReference>
<sequence length="1559" mass="169087">MKKHLKFSLLPYPNVFFTCRWRFLFIFFFLNLGFSFLTSAQKIEWDRSLGGNAIDQLYSLQQTQDGGYILGGLSASGPNGDKTQPNKGVRDYWIVKLRANGSKEWDKSFGGNQDEILQFVQQTTDGGYILGGHSKSGISGDKTEGAFGNYDFWVIKVDAQGNKQWDKTYGGDKDERLVELQQTQDGGYILGGHSSSGVSGSKTEPSRGGTDYWVVKLQADGTKVWDKTIGSKSSENLQAILQTRDGGYLLGGSSSGVISGDKTEERHDRYSDYWVVKLNAGGQKIWDKTIGGNLSDYLFSLLQLPDGGYLLGGHSSSDKSHEKTEDHKGFSDYWIVKLNPDGSKGWDKTVGGKHIDELASMKLTKDGGILLGGTSRSGIGADKSEPNHGSYDWDFWVAKVSANGQKVLWDKTIGSEGDDYLTDLQQTQDSGYVLGGRSPSRKTGDKSEEGKGSTDYWVVKLDNSIKLKNQITFEPILNKEVGDPAFPLVAKATSGLPVTFEVLSGPAIIKNNKLTIKGAGWVRLVATQEGNTEYERVVDTTQSFLVTLTGKQWQKNYGGNKTDMLSTMLPTPDGGYIIGGTSNSDASADKSQNSKGNTDFWVAKINASGQKVWDKTYGGNQADQLTALVATPDGNYLLGGTSASNSSGDKSQASNGLEDYWLVKIGANGTKLWDKTFGGSQSDWLATMVTSLDGGYLLGGTSASDKSGDKSQPSWDTNQEPSSRRDYWLLKLDANGNKIWDKTYGGDKFDKLTAITLNPKGGYLVGGYSSSGISGDKTQPPRGLADYWVLRIDEQGKKVWDNTYGGVISYYNGKGYYEAGASLLSSIVPTPDGGFLLGGSSSATTGGEKTSQTAGMHDEIYDYWVVKINNSGKKVWDKSYGGLVVYPGQIGVGEFWTYTGTSNLSTIIPLPEGGYLLAGTSNGDTGRNKSEDNRSNISKIEDERQKEGFTEVKTSVWNDYWLVKIDEQGQFIVDRTIGGQRNDMLASAIRTSGGNILLGGTTYSDIGADKNTGNVGDADFWVVQVQPDKTPEPLAAAWDNLFGSYRNEGLTDVIKTADGGYLTAGFSDSYPGGDKTQNNLGKYDYWIVKTDRNGKKLWDKTYGGSDDDFLNRVIQTADGGYLLAGSSLSGKAGDKSEASLGKRDFWLIKVDATGTKQWDKTFGGSGDDELKKVIQLSTGEYIVAGHSNSPISADKTQSSQGGTDYWLMKISSTGSKIWDKRYGGNKEEALGSFTQTPEGGFLLVGTSLSNTSGDKSEPSQGSSDYWAVKTDQNGNLLWEKTFGGSATDEANSIVRNGNEYYISGTSSSNSSGEKSGNNQGGKDYWLIKIDTNGTKLWDRTFGGSQDDELRASTRLANGHIVLGGTSFSEVSGTKTQTSRGNSDFWIVEVDAEGNPMYDKRFGGSGTEELRTIFQTSDGGLLLGGRSDSNVSGEHSQTSWGRSDYWLVKVAPESITSSAAVVARQAFAPEVTPQISLLNAFPNPVREKVTVQFSLPQTQAVSVKIYDSQGQEVKTLFQGEAQANQTYQLEWQAGNKPAGLYFLQLQTPTKQQQQKLLLTK</sequence>
<protein>
    <submittedName>
        <fullName evidence="4">T9SS type A sorting domain-containing protein</fullName>
    </submittedName>
</protein>
<keyword evidence="5" id="KW-1185">Reference proteome</keyword>
<feature type="region of interest" description="Disordered" evidence="1">
    <location>
        <begin position="702"/>
        <end position="722"/>
    </location>
</feature>
<evidence type="ECO:0000256" key="2">
    <source>
        <dbReference type="SAM" id="Phobius"/>
    </source>
</evidence>
<dbReference type="PANTHER" id="PTHR42754">
    <property type="entry name" value="ENDOGLUCANASE"/>
    <property type="match status" value="1"/>
</dbReference>
<keyword evidence="2" id="KW-0472">Membrane</keyword>
<dbReference type="RefSeq" id="WP_182411985.1">
    <property type="nucleotide sequence ID" value="NZ_CP055153.1"/>
</dbReference>
<feature type="domain" description="Secretion system C-terminal sorting" evidence="3">
    <location>
        <begin position="1480"/>
        <end position="1556"/>
    </location>
</feature>
<feature type="compositionally biased region" description="Polar residues" evidence="1">
    <location>
        <begin position="1247"/>
        <end position="1263"/>
    </location>
</feature>
<keyword evidence="2" id="KW-0812">Transmembrane</keyword>
<gene>
    <name evidence="4" type="ORF">HUW48_16440</name>
</gene>
<dbReference type="NCBIfam" id="TIGR04183">
    <property type="entry name" value="Por_Secre_tail"/>
    <property type="match status" value="1"/>
</dbReference>
<feature type="region of interest" description="Disordered" evidence="1">
    <location>
        <begin position="1247"/>
        <end position="1266"/>
    </location>
</feature>
<feature type="compositionally biased region" description="Basic and acidic residues" evidence="1">
    <location>
        <begin position="442"/>
        <end position="452"/>
    </location>
</feature>
<dbReference type="PANTHER" id="PTHR42754:SF1">
    <property type="entry name" value="LIPOPROTEIN"/>
    <property type="match status" value="1"/>
</dbReference>
<proteinExistence type="predicted"/>
<keyword evidence="2" id="KW-1133">Transmembrane helix</keyword>
<reference evidence="4 5" key="1">
    <citation type="submission" date="2020-08" db="EMBL/GenBank/DDBJ databases">
        <title>Adhaeribacter dokdonensis sp. nov., isolated from the rhizosphere of Elymus tsukushiensis, a plant native to the Dokdo Islands, Republic of Korea.</title>
        <authorList>
            <person name="Ghim S.Y."/>
        </authorList>
    </citation>
    <scope>NUCLEOTIDE SEQUENCE [LARGE SCALE GENOMIC DNA]</scope>
    <source>
        <strain evidence="4 5">KUDC8001</strain>
    </source>
</reference>
<feature type="transmembrane region" description="Helical" evidence="2">
    <location>
        <begin position="21"/>
        <end position="40"/>
    </location>
</feature>
<name>A0A7L7LAE7_9BACT</name>